<dbReference type="Proteomes" id="UP001162740">
    <property type="component" value="Chromosome"/>
</dbReference>
<reference evidence="1 2" key="1">
    <citation type="journal article" date="2021" name="Front. Microbiol.">
        <title>Bacterial Transformation of Aromatic Monomers in Softwood Black Liquor.</title>
        <authorList>
            <person name="Navas L.E."/>
            <person name="Dexter G."/>
            <person name="Liu J."/>
            <person name="Levy-Booth D."/>
            <person name="Cho M."/>
            <person name="Jang S.K."/>
            <person name="Mansfield S.D."/>
            <person name="Renneckar S."/>
            <person name="Mohn W.W."/>
            <person name="Eltis L.D."/>
        </authorList>
    </citation>
    <scope>NUCLEOTIDE SEQUENCE [LARGE SCALE GENOMIC DNA]</scope>
    <source>
        <strain evidence="1 2">GD02</strain>
    </source>
</reference>
<dbReference type="RefSeq" id="WP_229582268.1">
    <property type="nucleotide sequence ID" value="NZ_CP083974.1"/>
</dbReference>
<sequence>MFVMLGSHYPQRIGVVGTDEHPITITDLPQNRQYCLTCGCGWSATAVTWNHARMLTGQHAPDQRSG</sequence>
<organism evidence="1 2">
    <name type="scientific">Rhodococcus rhodochrous</name>
    <dbReference type="NCBI Taxonomy" id="1829"/>
    <lineage>
        <taxon>Bacteria</taxon>
        <taxon>Bacillati</taxon>
        <taxon>Actinomycetota</taxon>
        <taxon>Actinomycetes</taxon>
        <taxon>Mycobacteriales</taxon>
        <taxon>Nocardiaceae</taxon>
        <taxon>Rhodococcus</taxon>
    </lineage>
</organism>
<protein>
    <submittedName>
        <fullName evidence="1">Uncharacterized protein</fullName>
    </submittedName>
</protein>
<evidence type="ECO:0000313" key="2">
    <source>
        <dbReference type="Proteomes" id="UP001162740"/>
    </source>
</evidence>
<evidence type="ECO:0000313" key="1">
    <source>
        <dbReference type="EMBL" id="UZF45374.1"/>
    </source>
</evidence>
<gene>
    <name evidence="1" type="ORF">KUM34_001265</name>
</gene>
<proteinExistence type="predicted"/>
<accession>A0AA46WX87</accession>
<name>A0AA46WX87_RHORH</name>
<dbReference type="EMBL" id="CP083974">
    <property type="protein sequence ID" value="UZF45374.1"/>
    <property type="molecule type" value="Genomic_DNA"/>
</dbReference>
<dbReference type="AlphaFoldDB" id="A0AA46WX87"/>